<protein>
    <submittedName>
        <fullName evidence="2">Oxysterol-binding protein OBPa</fullName>
    </submittedName>
</protein>
<dbReference type="InterPro" id="IPR000648">
    <property type="entry name" value="Oxysterol-bd"/>
</dbReference>
<dbReference type="Proteomes" id="UP001139887">
    <property type="component" value="Unassembled WGS sequence"/>
</dbReference>
<evidence type="ECO:0000313" key="3">
    <source>
        <dbReference type="Proteomes" id="UP001139887"/>
    </source>
</evidence>
<dbReference type="OrthoDB" id="14833at2759"/>
<accession>A0A9W8I0J7</accession>
<gene>
    <name evidence="2" type="primary">OSH6</name>
    <name evidence="2" type="ORF">IWW36_006026</name>
</gene>
<comment type="caution">
    <text evidence="2">The sequence shown here is derived from an EMBL/GenBank/DDBJ whole genome shotgun (WGS) entry which is preliminary data.</text>
</comment>
<evidence type="ECO:0000313" key="2">
    <source>
        <dbReference type="EMBL" id="KAJ2842116.1"/>
    </source>
</evidence>
<sequence>MYITDKRAHSSSHKPEVLFDSKSEHVVPQLVACAAEQEHNESRNLWKHVTKAIRQSNLNDATTYKTAIEEEQRMQAKERESSGAQFKPRFFQLEIDGHYHPQLSLKDIPEDPQAAKEKIVNWIFTKPDGTIQDFEKPEDDPVVLAAATHKRS</sequence>
<keyword evidence="3" id="KW-1185">Reference proteome</keyword>
<proteinExistence type="inferred from homology"/>
<dbReference type="Gene3D" id="3.30.70.3490">
    <property type="match status" value="1"/>
</dbReference>
<dbReference type="Pfam" id="PF01237">
    <property type="entry name" value="Oxysterol_BP"/>
    <property type="match status" value="1"/>
</dbReference>
<reference evidence="2" key="1">
    <citation type="submission" date="2022-07" db="EMBL/GenBank/DDBJ databases">
        <title>Phylogenomic reconstructions and comparative analyses of Kickxellomycotina fungi.</title>
        <authorList>
            <person name="Reynolds N.K."/>
            <person name="Stajich J.E."/>
            <person name="Barry K."/>
            <person name="Grigoriev I.V."/>
            <person name="Crous P."/>
            <person name="Smith M.E."/>
        </authorList>
    </citation>
    <scope>NUCLEOTIDE SEQUENCE</scope>
    <source>
        <strain evidence="2">NRRL 1566</strain>
    </source>
</reference>
<dbReference type="AlphaFoldDB" id="A0A9W8I0J7"/>
<name>A0A9W8I0J7_9FUNG</name>
<dbReference type="GO" id="GO:0008289">
    <property type="term" value="F:lipid binding"/>
    <property type="evidence" value="ECO:0007669"/>
    <property type="project" value="InterPro"/>
</dbReference>
<dbReference type="SUPFAM" id="SSF144000">
    <property type="entry name" value="Oxysterol-binding protein-like"/>
    <property type="match status" value="1"/>
</dbReference>
<dbReference type="EMBL" id="JANBUW010001911">
    <property type="protein sequence ID" value="KAJ2842116.1"/>
    <property type="molecule type" value="Genomic_DNA"/>
</dbReference>
<dbReference type="InterPro" id="IPR037239">
    <property type="entry name" value="OSBP_sf"/>
</dbReference>
<evidence type="ECO:0000256" key="1">
    <source>
        <dbReference type="ARBA" id="ARBA00008842"/>
    </source>
</evidence>
<comment type="similarity">
    <text evidence="1">Belongs to the OSBP family.</text>
</comment>
<organism evidence="2 3">
    <name type="scientific">Coemansia brasiliensis</name>
    <dbReference type="NCBI Taxonomy" id="2650707"/>
    <lineage>
        <taxon>Eukaryota</taxon>
        <taxon>Fungi</taxon>
        <taxon>Fungi incertae sedis</taxon>
        <taxon>Zoopagomycota</taxon>
        <taxon>Kickxellomycotina</taxon>
        <taxon>Kickxellomycetes</taxon>
        <taxon>Kickxellales</taxon>
        <taxon>Kickxellaceae</taxon>
        <taxon>Coemansia</taxon>
    </lineage>
</organism>